<feature type="compositionally biased region" description="Low complexity" evidence="1">
    <location>
        <begin position="319"/>
        <end position="341"/>
    </location>
</feature>
<evidence type="ECO:0000256" key="1">
    <source>
        <dbReference type="SAM" id="MobiDB-lite"/>
    </source>
</evidence>
<reference evidence="3 4" key="1">
    <citation type="submission" date="2021-02" db="EMBL/GenBank/DDBJ databases">
        <title>Streptomyces spirodelae sp. nov., isolated from duckweed.</title>
        <authorList>
            <person name="Saimee Y."/>
            <person name="Duangmal K."/>
        </authorList>
    </citation>
    <scope>NUCLEOTIDE SEQUENCE [LARGE SCALE GENOMIC DNA]</scope>
    <source>
        <strain evidence="3 4">DW4-2</strain>
    </source>
</reference>
<feature type="region of interest" description="Disordered" evidence="1">
    <location>
        <begin position="48"/>
        <end position="68"/>
    </location>
</feature>
<keyword evidence="4" id="KW-1185">Reference proteome</keyword>
<keyword evidence="2" id="KW-0472">Membrane</keyword>
<protein>
    <recommendedName>
        <fullName evidence="5">DUF916 domain-containing protein</fullName>
    </recommendedName>
</protein>
<proteinExistence type="predicted"/>
<evidence type="ECO:0008006" key="5">
    <source>
        <dbReference type="Google" id="ProtNLM"/>
    </source>
</evidence>
<dbReference type="Proteomes" id="UP001518976">
    <property type="component" value="Unassembled WGS sequence"/>
</dbReference>
<feature type="transmembrane region" description="Helical" evidence="2">
    <location>
        <begin position="293"/>
        <end position="312"/>
    </location>
</feature>
<accession>A0ABS3X1V0</accession>
<keyword evidence="2" id="KW-0812">Transmembrane</keyword>
<name>A0ABS3X1V0_9ACTN</name>
<evidence type="ECO:0000256" key="2">
    <source>
        <dbReference type="SAM" id="Phobius"/>
    </source>
</evidence>
<evidence type="ECO:0000313" key="3">
    <source>
        <dbReference type="EMBL" id="MBO8189370.1"/>
    </source>
</evidence>
<evidence type="ECO:0000313" key="4">
    <source>
        <dbReference type="Proteomes" id="UP001518976"/>
    </source>
</evidence>
<dbReference type="EMBL" id="JAFFZN010000034">
    <property type="protein sequence ID" value="MBO8189370.1"/>
    <property type="molecule type" value="Genomic_DNA"/>
</dbReference>
<sequence length="341" mass="35777">MAGRKAPPHVRVLVVLGVLALCLPGGVGRADAVSGRPAEAVRSLAEAHPDWTAAPAPPARTRPGAGGTEARSFFYLEGEPGTVLHDSLALTNEGDEPRTFRLRGADADNAGGGGFAVRKEGDSRGAGTWTALAEKTVEVPPRTRAEVPLSVTVPDSAVPGDHPAALVVDDGERKVGVRMYLRVSGPTLAALSVEDVTVREAGDGAATIGYTLVNRGNVVLRPRLAVRADGLFGPLVRQPARALPVELLPGRRVTRHERWPRPPAVDVADVRLTVTAEAGARDTAAVSYTAVPWKWALGVLLVLAGGGVAWYVRRRRRTPAAGAGPRQPRTRRQAPTTGAAE</sequence>
<dbReference type="RefSeq" id="WP_209268135.1">
    <property type="nucleotide sequence ID" value="NZ_JAFFZN010000034.1"/>
</dbReference>
<keyword evidence="2" id="KW-1133">Transmembrane helix</keyword>
<gene>
    <name evidence="3" type="ORF">JW592_28550</name>
</gene>
<comment type="caution">
    <text evidence="3">The sequence shown here is derived from an EMBL/GenBank/DDBJ whole genome shotgun (WGS) entry which is preliminary data.</text>
</comment>
<feature type="region of interest" description="Disordered" evidence="1">
    <location>
        <begin position="318"/>
        <end position="341"/>
    </location>
</feature>
<organism evidence="3 4">
    <name type="scientific">Streptomyces spirodelae</name>
    <dbReference type="NCBI Taxonomy" id="2812904"/>
    <lineage>
        <taxon>Bacteria</taxon>
        <taxon>Bacillati</taxon>
        <taxon>Actinomycetota</taxon>
        <taxon>Actinomycetes</taxon>
        <taxon>Kitasatosporales</taxon>
        <taxon>Streptomycetaceae</taxon>
        <taxon>Streptomyces</taxon>
    </lineage>
</organism>